<dbReference type="SMART" id="SM00387">
    <property type="entry name" value="HATPase_c"/>
    <property type="match status" value="1"/>
</dbReference>
<dbReference type="STRING" id="744872.Spica_1510"/>
<dbReference type="HOGENOM" id="CLU_000445_114_39_12"/>
<keyword evidence="8" id="KW-0902">Two-component regulatory system</keyword>
<dbReference type="SUPFAM" id="SSF55785">
    <property type="entry name" value="PYP-like sensor domain (PAS domain)"/>
    <property type="match status" value="1"/>
</dbReference>
<evidence type="ECO:0000256" key="3">
    <source>
        <dbReference type="ARBA" id="ARBA00022553"/>
    </source>
</evidence>
<dbReference type="Gene3D" id="1.10.287.130">
    <property type="match status" value="1"/>
</dbReference>
<keyword evidence="5" id="KW-0547">Nucleotide-binding</keyword>
<keyword evidence="7" id="KW-0067">ATP-binding</keyword>
<dbReference type="SUPFAM" id="SSF55874">
    <property type="entry name" value="ATPase domain of HSP90 chaperone/DNA topoisomerase II/histidine kinase"/>
    <property type="match status" value="1"/>
</dbReference>
<dbReference type="Gene3D" id="3.30.450.20">
    <property type="entry name" value="PAS domain"/>
    <property type="match status" value="1"/>
</dbReference>
<dbReference type="KEGG" id="scd:Spica_1510"/>
<dbReference type="InterPro" id="IPR036890">
    <property type="entry name" value="HATPase_C_sf"/>
</dbReference>
<evidence type="ECO:0000256" key="6">
    <source>
        <dbReference type="ARBA" id="ARBA00022777"/>
    </source>
</evidence>
<dbReference type="SMART" id="SM00091">
    <property type="entry name" value="PAS"/>
    <property type="match status" value="1"/>
</dbReference>
<dbReference type="Proteomes" id="UP000000503">
    <property type="component" value="Chromosome"/>
</dbReference>
<dbReference type="RefSeq" id="WP_013968963.1">
    <property type="nucleotide sequence ID" value="NC_015732.1"/>
</dbReference>
<dbReference type="OrthoDB" id="1931120at2"/>
<comment type="catalytic activity">
    <reaction evidence="1">
        <text>ATP + protein L-histidine = ADP + protein N-phospho-L-histidine.</text>
        <dbReference type="EC" id="2.7.13.3"/>
    </reaction>
</comment>
<accession>F8EZ62</accession>
<dbReference type="SUPFAM" id="SSF47384">
    <property type="entry name" value="Homodimeric domain of signal transducing histidine kinase"/>
    <property type="match status" value="1"/>
</dbReference>
<dbReference type="CDD" id="cd00130">
    <property type="entry name" value="PAS"/>
    <property type="match status" value="1"/>
</dbReference>
<dbReference type="InterPro" id="IPR003661">
    <property type="entry name" value="HisK_dim/P_dom"/>
</dbReference>
<dbReference type="InterPro" id="IPR035965">
    <property type="entry name" value="PAS-like_dom_sf"/>
</dbReference>
<evidence type="ECO:0000256" key="1">
    <source>
        <dbReference type="ARBA" id="ARBA00000085"/>
    </source>
</evidence>
<dbReference type="InterPro" id="IPR005467">
    <property type="entry name" value="His_kinase_dom"/>
</dbReference>
<dbReference type="GO" id="GO:0000155">
    <property type="term" value="F:phosphorelay sensor kinase activity"/>
    <property type="evidence" value="ECO:0007669"/>
    <property type="project" value="InterPro"/>
</dbReference>
<feature type="domain" description="Histidine kinase" evidence="9">
    <location>
        <begin position="164"/>
        <end position="392"/>
    </location>
</feature>
<dbReference type="Gene3D" id="3.30.565.10">
    <property type="entry name" value="Histidine kinase-like ATPase, C-terminal domain"/>
    <property type="match status" value="1"/>
</dbReference>
<evidence type="ECO:0000256" key="7">
    <source>
        <dbReference type="ARBA" id="ARBA00022840"/>
    </source>
</evidence>
<dbReference type="Pfam" id="PF00512">
    <property type="entry name" value="HisKA"/>
    <property type="match status" value="1"/>
</dbReference>
<dbReference type="EMBL" id="CP002868">
    <property type="protein sequence ID" value="AEJ19654.1"/>
    <property type="molecule type" value="Genomic_DNA"/>
</dbReference>
<evidence type="ECO:0000256" key="4">
    <source>
        <dbReference type="ARBA" id="ARBA00022679"/>
    </source>
</evidence>
<evidence type="ECO:0000256" key="8">
    <source>
        <dbReference type="ARBA" id="ARBA00023012"/>
    </source>
</evidence>
<keyword evidence="11" id="KW-1185">Reference proteome</keyword>
<keyword evidence="6 10" id="KW-0418">Kinase</keyword>
<keyword evidence="3" id="KW-0597">Phosphoprotein</keyword>
<dbReference type="InterPro" id="IPR013656">
    <property type="entry name" value="PAS_4"/>
</dbReference>
<dbReference type="SMART" id="SM00388">
    <property type="entry name" value="HisKA"/>
    <property type="match status" value="1"/>
</dbReference>
<dbReference type="InterPro" id="IPR004358">
    <property type="entry name" value="Sig_transdc_His_kin-like_C"/>
</dbReference>
<dbReference type="PRINTS" id="PR00344">
    <property type="entry name" value="BCTRLSENSOR"/>
</dbReference>
<dbReference type="FunFam" id="3.30.565.10:FF:000006">
    <property type="entry name" value="Sensor histidine kinase WalK"/>
    <property type="match status" value="1"/>
</dbReference>
<dbReference type="PANTHER" id="PTHR43065">
    <property type="entry name" value="SENSOR HISTIDINE KINASE"/>
    <property type="match status" value="1"/>
</dbReference>
<evidence type="ECO:0000256" key="2">
    <source>
        <dbReference type="ARBA" id="ARBA00012438"/>
    </source>
</evidence>
<dbReference type="eggNOG" id="COG5000">
    <property type="taxonomic scope" value="Bacteria"/>
</dbReference>
<dbReference type="NCBIfam" id="TIGR00229">
    <property type="entry name" value="sensory_box"/>
    <property type="match status" value="1"/>
</dbReference>
<dbReference type="Pfam" id="PF08448">
    <property type="entry name" value="PAS_4"/>
    <property type="match status" value="1"/>
</dbReference>
<evidence type="ECO:0000313" key="11">
    <source>
        <dbReference type="Proteomes" id="UP000000503"/>
    </source>
</evidence>
<dbReference type="EC" id="2.7.13.3" evidence="2"/>
<protein>
    <recommendedName>
        <fullName evidence="2">histidine kinase</fullName>
        <ecNumber evidence="2">2.7.13.3</ecNumber>
    </recommendedName>
</protein>
<dbReference type="InterPro" id="IPR000014">
    <property type="entry name" value="PAS"/>
</dbReference>
<dbReference type="Pfam" id="PF02518">
    <property type="entry name" value="HATPase_c"/>
    <property type="match status" value="1"/>
</dbReference>
<proteinExistence type="predicted"/>
<name>F8EZ62_GRAC1</name>
<dbReference type="CDD" id="cd00082">
    <property type="entry name" value="HisKA"/>
    <property type="match status" value="1"/>
</dbReference>
<gene>
    <name evidence="10" type="ordered locus">Spica_1510</name>
</gene>
<reference evidence="11" key="1">
    <citation type="journal article" date="2013" name="Stand. Genomic Sci.">
        <title>Genome sequence of the thermophilic fresh-water bacterium Spirochaeta caldaria type strain (H1(T)), reclassification of Spirochaeta caldaria, Spirochaeta stenostrepta, and Spirochaeta zuelzerae in the genus Treponema as Treponema caldaria comb. nov., Treponema stenostrepta comb. nov., and Treponema zuelzerae comb. nov., and emendation of the genus Treponema.</title>
        <authorList>
            <person name="Abt B."/>
            <person name="Goker M."/>
            <person name="Scheuner C."/>
            <person name="Han C."/>
            <person name="Lu M."/>
            <person name="Misra M."/>
            <person name="Lapidus A."/>
            <person name="Nolan M."/>
            <person name="Lucas S."/>
            <person name="Hammon N."/>
            <person name="Deshpande S."/>
            <person name="Cheng J.F."/>
            <person name="Tapia R."/>
            <person name="Goodwin L.A."/>
            <person name="Pitluck S."/>
            <person name="Liolios K."/>
            <person name="Pagani I."/>
            <person name="Ivanova N."/>
            <person name="Mavromatis K."/>
            <person name="Mikhailova N."/>
            <person name="Huntemann M."/>
            <person name="Pati A."/>
            <person name="Chen A."/>
            <person name="Palaniappan K."/>
            <person name="Land M."/>
            <person name="Hauser L."/>
            <person name="Jeffries C.D."/>
            <person name="Rohde M."/>
            <person name="Spring S."/>
            <person name="Gronow S."/>
            <person name="Detter J.C."/>
            <person name="Bristow J."/>
            <person name="Eisen J.A."/>
            <person name="Markowitz V."/>
            <person name="Hugenholtz P."/>
            <person name="Kyrpides N.C."/>
            <person name="Woyke T."/>
            <person name="Klenk H.P."/>
        </authorList>
    </citation>
    <scope>NUCLEOTIDE SEQUENCE</scope>
    <source>
        <strain evidence="11">ATCC 51460 / DSM 7334 / H1</strain>
    </source>
</reference>
<dbReference type="PROSITE" id="PS50109">
    <property type="entry name" value="HIS_KIN"/>
    <property type="match status" value="1"/>
</dbReference>
<keyword evidence="4" id="KW-0808">Transferase</keyword>
<dbReference type="PANTHER" id="PTHR43065:SF10">
    <property type="entry name" value="PEROXIDE STRESS-ACTIVATED HISTIDINE KINASE MAK3"/>
    <property type="match status" value="1"/>
</dbReference>
<organism evidence="10 11">
    <name type="scientific">Gracilinema caldarium (strain ATCC 51460 / DSM 7334 / H1)</name>
    <name type="common">Treponema caldarium</name>
    <dbReference type="NCBI Taxonomy" id="744872"/>
    <lineage>
        <taxon>Bacteria</taxon>
        <taxon>Pseudomonadati</taxon>
        <taxon>Spirochaetota</taxon>
        <taxon>Spirochaetia</taxon>
        <taxon>Spirochaetales</taxon>
        <taxon>Breznakiellaceae</taxon>
        <taxon>Gracilinema</taxon>
    </lineage>
</organism>
<dbReference type="GO" id="GO:0005524">
    <property type="term" value="F:ATP binding"/>
    <property type="evidence" value="ECO:0007669"/>
    <property type="project" value="UniProtKB-KW"/>
</dbReference>
<evidence type="ECO:0000256" key="5">
    <source>
        <dbReference type="ARBA" id="ARBA00022741"/>
    </source>
</evidence>
<evidence type="ECO:0000313" key="10">
    <source>
        <dbReference type="EMBL" id="AEJ19654.1"/>
    </source>
</evidence>
<evidence type="ECO:0000259" key="9">
    <source>
        <dbReference type="PROSITE" id="PS50109"/>
    </source>
</evidence>
<dbReference type="InterPro" id="IPR003594">
    <property type="entry name" value="HATPase_dom"/>
</dbReference>
<dbReference type="AlphaFoldDB" id="F8EZ62"/>
<dbReference type="InterPro" id="IPR036097">
    <property type="entry name" value="HisK_dim/P_sf"/>
</dbReference>
<sequence>MRTFIERALKKLPKMTAEQITDLLIRTAAENERLESVLDSLAEGLLVCDADFNLILVNKSAERLLPLVFHDQLERPIWSSIADDRIADFLQRTLLEGDRVLDREFDVEVKGIQRLLAISVLPLVKDRRVTGSLIHVEDITEKRAKEARLRRAENLASLTTLAAGVAHEIKNPLGSISIHIQLIQKALQASRAACSDEPENHEPVTIQAAPFDLLEKYLAVVNEEIDRLNRIVVDFLFAVRPMNMELREGNLNSLIHELVDFVHYELEENHIQTVLELDEKLPTLCYDERYIKQALLNLIKNAIAAMNEGGILTIKTESTGSEVHIYISDTGIGISEENLSKIFEPYFTTKETGSGLGLTLVFKIIKEHRGEITVKSKEGEGSSFMITLPIPQKETKLIAYGGDQP</sequence>